<keyword evidence="3" id="KW-0443">Lipid metabolism</keyword>
<comment type="catalytic activity">
    <reaction evidence="4">
        <text>a long-chain fatty acid + ATP + CoA = a long-chain fatty acyl-CoA + AMP + diphosphate</text>
        <dbReference type="Rhea" id="RHEA:15421"/>
        <dbReference type="ChEBI" id="CHEBI:30616"/>
        <dbReference type="ChEBI" id="CHEBI:33019"/>
        <dbReference type="ChEBI" id="CHEBI:57287"/>
        <dbReference type="ChEBI" id="CHEBI:57560"/>
        <dbReference type="ChEBI" id="CHEBI:83139"/>
        <dbReference type="ChEBI" id="CHEBI:456215"/>
        <dbReference type="EC" id="6.2.1.3"/>
    </reaction>
    <physiologicalReaction direction="left-to-right" evidence="4">
        <dbReference type="Rhea" id="RHEA:15422"/>
    </physiologicalReaction>
</comment>
<dbReference type="AlphaFoldDB" id="A0A0F9XMA0"/>
<dbReference type="GO" id="GO:0004467">
    <property type="term" value="F:long-chain fatty acid-CoA ligase activity"/>
    <property type="evidence" value="ECO:0007669"/>
    <property type="project" value="UniProtKB-EC"/>
</dbReference>
<evidence type="ECO:0000256" key="2">
    <source>
        <dbReference type="ARBA" id="ARBA00022832"/>
    </source>
</evidence>
<dbReference type="InterPro" id="IPR045851">
    <property type="entry name" value="AMP-bd_C_sf"/>
</dbReference>
<dbReference type="PANTHER" id="PTHR43272:SF32">
    <property type="entry name" value="AMP-DEPENDENT SYNTHETASE_LIGASE DOMAIN-CONTAINING PROTEIN"/>
    <property type="match status" value="1"/>
</dbReference>
<dbReference type="GO" id="GO:0005783">
    <property type="term" value="C:endoplasmic reticulum"/>
    <property type="evidence" value="ECO:0007669"/>
    <property type="project" value="TreeGrafter"/>
</dbReference>
<feature type="domain" description="AMP-dependent synthetase/ligase" evidence="5">
    <location>
        <begin position="18"/>
        <end position="391"/>
    </location>
</feature>
<evidence type="ECO:0000256" key="3">
    <source>
        <dbReference type="ARBA" id="ARBA00023098"/>
    </source>
</evidence>
<evidence type="ECO:0000259" key="5">
    <source>
        <dbReference type="Pfam" id="PF00501"/>
    </source>
</evidence>
<proteinExistence type="predicted"/>
<dbReference type="PANTHER" id="PTHR43272">
    <property type="entry name" value="LONG-CHAIN-FATTY-ACID--COA LIGASE"/>
    <property type="match status" value="1"/>
</dbReference>
<protein>
    <recommendedName>
        <fullName evidence="5">AMP-dependent synthetase/ligase domain-containing protein</fullName>
    </recommendedName>
</protein>
<evidence type="ECO:0000256" key="1">
    <source>
        <dbReference type="ARBA" id="ARBA00022598"/>
    </source>
</evidence>
<evidence type="ECO:0000256" key="4">
    <source>
        <dbReference type="ARBA" id="ARBA00024484"/>
    </source>
</evidence>
<evidence type="ECO:0000313" key="6">
    <source>
        <dbReference type="EMBL" id="KKO00502.1"/>
    </source>
</evidence>
<reference evidence="6" key="1">
    <citation type="journal article" date="2015" name="Nature">
        <title>Complex archaea that bridge the gap between prokaryotes and eukaryotes.</title>
        <authorList>
            <person name="Spang A."/>
            <person name="Saw J.H."/>
            <person name="Jorgensen S.L."/>
            <person name="Zaremba-Niedzwiedzka K."/>
            <person name="Martijn J."/>
            <person name="Lind A.E."/>
            <person name="van Eijk R."/>
            <person name="Schleper C."/>
            <person name="Guy L."/>
            <person name="Ettema T.J."/>
        </authorList>
    </citation>
    <scope>NUCLEOTIDE SEQUENCE</scope>
</reference>
<sequence>MGDQVKLAVSTALEAFYEREQAHPDKVYLTQPLADGQLELYTWGQVGDQARRVASYLTSLDFPEASHIAIFSRNCAHWLIADLAIWMAGHVSVPVYPTLSSDAVRQMLEHSECRAVFIGKLDEWQQVRSGVRPDIPWIGLPLAPQDPSLQAWQSLLETNEPMAHRYLPDPHQLATIVYTSGATGVPKGVMLSFGSMFHSANTCLRLFTITEDDRLLSYLPLSNIGERQFVEIASLLSGQSVYFVHSSETFSQDIQRARPTVFFSVPRIWLKLHQAVLQKMPAAVLDTLLKIPLVRQRVSRRILIRLGLNDIRYAVSGAAPIPDSLIAWYQRLGMNLVEIYGMTENCGYSHLGRPKRFKAGWIGLPNPGVECRLAEDGEILVRSQANMLGYFKEPVKTSEAINEDGFLHTGDIGEIDKEGFLRITGRKKDIFKTSKGRYVAPAPIEKLLASNPLVEQVCVVGNNLHQPIALVQLAGTDAGKVKLNDNITEQMLSKLLAEVNSKLSRHEQLGCLVIIPDIWNVQNGFMTPTFKVRRAVVEATYRDQVDLWSVCGKTVVWHEPSPA</sequence>
<gene>
    <name evidence="6" type="ORF">LCGC14_0125930</name>
</gene>
<dbReference type="Pfam" id="PF23562">
    <property type="entry name" value="AMP-binding_C_3"/>
    <property type="match status" value="1"/>
</dbReference>
<dbReference type="GO" id="GO:0016020">
    <property type="term" value="C:membrane"/>
    <property type="evidence" value="ECO:0007669"/>
    <property type="project" value="TreeGrafter"/>
</dbReference>
<organism evidence="6">
    <name type="scientific">marine sediment metagenome</name>
    <dbReference type="NCBI Taxonomy" id="412755"/>
    <lineage>
        <taxon>unclassified sequences</taxon>
        <taxon>metagenomes</taxon>
        <taxon>ecological metagenomes</taxon>
    </lineage>
</organism>
<keyword evidence="1" id="KW-0436">Ligase</keyword>
<dbReference type="EMBL" id="LAZR01000040">
    <property type="protein sequence ID" value="KKO00502.1"/>
    <property type="molecule type" value="Genomic_DNA"/>
</dbReference>
<dbReference type="InterPro" id="IPR000873">
    <property type="entry name" value="AMP-dep_synth/lig_dom"/>
</dbReference>
<dbReference type="Gene3D" id="3.30.300.30">
    <property type="match status" value="1"/>
</dbReference>
<keyword evidence="2" id="KW-0276">Fatty acid metabolism</keyword>
<dbReference type="SUPFAM" id="SSF56801">
    <property type="entry name" value="Acetyl-CoA synthetase-like"/>
    <property type="match status" value="1"/>
</dbReference>
<accession>A0A0F9XMA0</accession>
<dbReference type="InterPro" id="IPR042099">
    <property type="entry name" value="ANL_N_sf"/>
</dbReference>
<dbReference type="Gene3D" id="3.40.50.12780">
    <property type="entry name" value="N-terminal domain of ligase-like"/>
    <property type="match status" value="1"/>
</dbReference>
<name>A0A0F9XMA0_9ZZZZ</name>
<dbReference type="Pfam" id="PF00501">
    <property type="entry name" value="AMP-binding"/>
    <property type="match status" value="1"/>
</dbReference>
<comment type="caution">
    <text evidence="6">The sequence shown here is derived from an EMBL/GenBank/DDBJ whole genome shotgun (WGS) entry which is preliminary data.</text>
</comment>